<proteinExistence type="inferred from homology"/>
<dbReference type="Gene3D" id="3.40.50.1820">
    <property type="entry name" value="alpha/beta hydrolase"/>
    <property type="match status" value="1"/>
</dbReference>
<dbReference type="InterPro" id="IPR013818">
    <property type="entry name" value="Lipase"/>
</dbReference>
<dbReference type="EMBL" id="CH479179">
    <property type="protein sequence ID" value="EDW23989.1"/>
    <property type="molecule type" value="Genomic_DNA"/>
</dbReference>
<feature type="region of interest" description="Disordered" evidence="5">
    <location>
        <begin position="203"/>
        <end position="226"/>
    </location>
</feature>
<feature type="chain" id="PRO_5002802991" evidence="6">
    <location>
        <begin position="19"/>
        <end position="341"/>
    </location>
</feature>
<dbReference type="OrthoDB" id="199913at2759"/>
<dbReference type="SMR" id="B4G2E4"/>
<evidence type="ECO:0000256" key="6">
    <source>
        <dbReference type="SAM" id="SignalP"/>
    </source>
</evidence>
<feature type="signal peptide" evidence="6">
    <location>
        <begin position="1"/>
        <end position="18"/>
    </location>
</feature>
<evidence type="ECO:0000256" key="2">
    <source>
        <dbReference type="ARBA" id="ARBA00010701"/>
    </source>
</evidence>
<dbReference type="Proteomes" id="UP000008744">
    <property type="component" value="Unassembled WGS sequence"/>
</dbReference>
<dbReference type="PRINTS" id="PR00821">
    <property type="entry name" value="TAGLIPASE"/>
</dbReference>
<dbReference type="GO" id="GO:0017171">
    <property type="term" value="F:serine hydrolase activity"/>
    <property type="evidence" value="ECO:0007669"/>
    <property type="project" value="TreeGrafter"/>
</dbReference>
<dbReference type="OMA" id="IIVMEWR"/>
<gene>
    <name evidence="8" type="primary">Dper\GL23623</name>
    <name evidence="8" type="ORF">Dper_GL23623</name>
</gene>
<evidence type="ECO:0000259" key="7">
    <source>
        <dbReference type="Pfam" id="PF00151"/>
    </source>
</evidence>
<dbReference type="eggNOG" id="ENOG502R63T">
    <property type="taxonomic scope" value="Eukaryota"/>
</dbReference>
<dbReference type="FunFam" id="3.40.50.1820:FF:000076">
    <property type="entry name" value="phospholipase A1"/>
    <property type="match status" value="1"/>
</dbReference>
<evidence type="ECO:0000313" key="8">
    <source>
        <dbReference type="EMBL" id="EDW23989.1"/>
    </source>
</evidence>
<feature type="compositionally biased region" description="Polar residues" evidence="5">
    <location>
        <begin position="203"/>
        <end position="224"/>
    </location>
</feature>
<dbReference type="InterPro" id="IPR000734">
    <property type="entry name" value="TAG_lipase"/>
</dbReference>
<dbReference type="GO" id="GO:0016042">
    <property type="term" value="P:lipid catabolic process"/>
    <property type="evidence" value="ECO:0007669"/>
    <property type="project" value="TreeGrafter"/>
</dbReference>
<dbReference type="GO" id="GO:0005615">
    <property type="term" value="C:extracellular space"/>
    <property type="evidence" value="ECO:0007669"/>
    <property type="project" value="TreeGrafter"/>
</dbReference>
<dbReference type="HOGENOM" id="CLU_027171_2_0_1"/>
<name>B4G2E4_DROPE</name>
<evidence type="ECO:0000256" key="5">
    <source>
        <dbReference type="SAM" id="MobiDB-lite"/>
    </source>
</evidence>
<dbReference type="InterPro" id="IPR029058">
    <property type="entry name" value="AB_hydrolase_fold"/>
</dbReference>
<dbReference type="PANTHER" id="PTHR11610:SF150">
    <property type="entry name" value="FI01825P-RELATED"/>
    <property type="match status" value="1"/>
</dbReference>
<keyword evidence="3" id="KW-0964">Secreted</keyword>
<evidence type="ECO:0000256" key="4">
    <source>
        <dbReference type="RuleBase" id="RU004262"/>
    </source>
</evidence>
<dbReference type="Pfam" id="PF00151">
    <property type="entry name" value="Lipase"/>
    <property type="match status" value="1"/>
</dbReference>
<sequence length="341" mass="36817">MKTFILLALCALAASAYALDEADRVNGENGWYVPQQDGTFEWVDKDVAEDWMEKQELLESRGLTTVPVTFYLYTSSNPTKGQKIKANYNSINNSNFNSGNPTRFVIHGWTQSYTAGMNKAIRNAWLSQGDYNVIVVDWARARSIDYATSVMAVAATGKKVANMINFLNSDFGMSLDNLYVIGHSLGAHVSGYAGRTPMARSTPSSAWTPHFPSSATTRPTSVSAPPTPGMWSPIQTNGGNLGFLKPIGKGAFYPNGGKTQPGCFLDVTGACSHGRSTTYYAEAVSQDNFGTIKCGDYQAAVNDQCGSTYSGVRMGADTNAYMVAGDFYVPVNSNSPYGMIN</sequence>
<keyword evidence="6" id="KW-0732">Signal</keyword>
<reference evidence="8 9" key="1">
    <citation type="journal article" date="2007" name="Nature">
        <title>Evolution of genes and genomes on the Drosophila phylogeny.</title>
        <authorList>
            <consortium name="Drosophila 12 Genomes Consortium"/>
            <person name="Clark A.G."/>
            <person name="Eisen M.B."/>
            <person name="Smith D.R."/>
            <person name="Bergman C.M."/>
            <person name="Oliver B."/>
            <person name="Markow T.A."/>
            <person name="Kaufman T.C."/>
            <person name="Kellis M."/>
            <person name="Gelbart W."/>
            <person name="Iyer V.N."/>
            <person name="Pollard D.A."/>
            <person name="Sackton T.B."/>
            <person name="Larracuente A.M."/>
            <person name="Singh N.D."/>
            <person name="Abad J.P."/>
            <person name="Abt D.N."/>
            <person name="Adryan B."/>
            <person name="Aguade M."/>
            <person name="Akashi H."/>
            <person name="Anderson W.W."/>
            <person name="Aquadro C.F."/>
            <person name="Ardell D.H."/>
            <person name="Arguello R."/>
            <person name="Artieri C.G."/>
            <person name="Barbash D.A."/>
            <person name="Barker D."/>
            <person name="Barsanti P."/>
            <person name="Batterham P."/>
            <person name="Batzoglou S."/>
            <person name="Begun D."/>
            <person name="Bhutkar A."/>
            <person name="Blanco E."/>
            <person name="Bosak S.A."/>
            <person name="Bradley R.K."/>
            <person name="Brand A.D."/>
            <person name="Brent M.R."/>
            <person name="Brooks A.N."/>
            <person name="Brown R.H."/>
            <person name="Butlin R.K."/>
            <person name="Caggese C."/>
            <person name="Calvi B.R."/>
            <person name="Bernardo de Carvalho A."/>
            <person name="Caspi A."/>
            <person name="Castrezana S."/>
            <person name="Celniker S.E."/>
            <person name="Chang J.L."/>
            <person name="Chapple C."/>
            <person name="Chatterji S."/>
            <person name="Chinwalla A."/>
            <person name="Civetta A."/>
            <person name="Clifton S.W."/>
            <person name="Comeron J.M."/>
            <person name="Costello J.C."/>
            <person name="Coyne J.A."/>
            <person name="Daub J."/>
            <person name="David R.G."/>
            <person name="Delcher A.L."/>
            <person name="Delehaunty K."/>
            <person name="Do C.B."/>
            <person name="Ebling H."/>
            <person name="Edwards K."/>
            <person name="Eickbush T."/>
            <person name="Evans J.D."/>
            <person name="Filipski A."/>
            <person name="Findeiss S."/>
            <person name="Freyhult E."/>
            <person name="Fulton L."/>
            <person name="Fulton R."/>
            <person name="Garcia A.C."/>
            <person name="Gardiner A."/>
            <person name="Garfield D.A."/>
            <person name="Garvin B.E."/>
            <person name="Gibson G."/>
            <person name="Gilbert D."/>
            <person name="Gnerre S."/>
            <person name="Godfrey J."/>
            <person name="Good R."/>
            <person name="Gotea V."/>
            <person name="Gravely B."/>
            <person name="Greenberg A.J."/>
            <person name="Griffiths-Jones S."/>
            <person name="Gross S."/>
            <person name="Guigo R."/>
            <person name="Gustafson E.A."/>
            <person name="Haerty W."/>
            <person name="Hahn M.W."/>
            <person name="Halligan D.L."/>
            <person name="Halpern A.L."/>
            <person name="Halter G.M."/>
            <person name="Han M.V."/>
            <person name="Heger A."/>
            <person name="Hillier L."/>
            <person name="Hinrichs A.S."/>
            <person name="Holmes I."/>
            <person name="Hoskins R.A."/>
            <person name="Hubisz M.J."/>
            <person name="Hultmark D."/>
            <person name="Huntley M.A."/>
            <person name="Jaffe D.B."/>
            <person name="Jagadeeshan S."/>
            <person name="Jeck W.R."/>
            <person name="Johnson J."/>
            <person name="Jones C.D."/>
            <person name="Jordan W.C."/>
            <person name="Karpen G.H."/>
            <person name="Kataoka E."/>
            <person name="Keightley P.D."/>
            <person name="Kheradpour P."/>
            <person name="Kirkness E.F."/>
            <person name="Koerich L.B."/>
            <person name="Kristiansen K."/>
            <person name="Kudrna D."/>
            <person name="Kulathinal R.J."/>
            <person name="Kumar S."/>
            <person name="Kwok R."/>
            <person name="Lander E."/>
            <person name="Langley C.H."/>
            <person name="Lapoint R."/>
            <person name="Lazzaro B.P."/>
            <person name="Lee S.J."/>
            <person name="Levesque L."/>
            <person name="Li R."/>
            <person name="Lin C.F."/>
            <person name="Lin M.F."/>
            <person name="Lindblad-Toh K."/>
            <person name="Llopart A."/>
            <person name="Long M."/>
            <person name="Low L."/>
            <person name="Lozovsky E."/>
            <person name="Lu J."/>
            <person name="Luo M."/>
            <person name="Machado C.A."/>
            <person name="Makalowski W."/>
            <person name="Marzo M."/>
            <person name="Matsuda M."/>
            <person name="Matzkin L."/>
            <person name="McAllister B."/>
            <person name="McBride C.S."/>
            <person name="McKernan B."/>
            <person name="McKernan K."/>
            <person name="Mendez-Lago M."/>
            <person name="Minx P."/>
            <person name="Mollenhauer M.U."/>
            <person name="Montooth K."/>
            <person name="Mount S.M."/>
            <person name="Mu X."/>
            <person name="Myers E."/>
            <person name="Negre B."/>
            <person name="Newfeld S."/>
            <person name="Nielsen R."/>
            <person name="Noor M.A."/>
            <person name="O'Grady P."/>
            <person name="Pachter L."/>
            <person name="Papaceit M."/>
            <person name="Parisi M.J."/>
            <person name="Parisi M."/>
            <person name="Parts L."/>
            <person name="Pedersen J.S."/>
            <person name="Pesole G."/>
            <person name="Phillippy A.M."/>
            <person name="Ponting C.P."/>
            <person name="Pop M."/>
            <person name="Porcelli D."/>
            <person name="Powell J.R."/>
            <person name="Prohaska S."/>
            <person name="Pruitt K."/>
            <person name="Puig M."/>
            <person name="Quesneville H."/>
            <person name="Ram K.R."/>
            <person name="Rand D."/>
            <person name="Rasmussen M.D."/>
            <person name="Reed L.K."/>
            <person name="Reenan R."/>
            <person name="Reily A."/>
            <person name="Remington K.A."/>
            <person name="Rieger T.T."/>
            <person name="Ritchie M.G."/>
            <person name="Robin C."/>
            <person name="Rogers Y.H."/>
            <person name="Rohde C."/>
            <person name="Rozas J."/>
            <person name="Rubenfield M.J."/>
            <person name="Ruiz A."/>
            <person name="Russo S."/>
            <person name="Salzberg S.L."/>
            <person name="Sanchez-Gracia A."/>
            <person name="Saranga D.J."/>
            <person name="Sato H."/>
            <person name="Schaeffer S.W."/>
            <person name="Schatz M.C."/>
            <person name="Schlenke T."/>
            <person name="Schwartz R."/>
            <person name="Segarra C."/>
            <person name="Singh R.S."/>
            <person name="Sirot L."/>
            <person name="Sirota M."/>
            <person name="Sisneros N.B."/>
            <person name="Smith C.D."/>
            <person name="Smith T.F."/>
            <person name="Spieth J."/>
            <person name="Stage D.E."/>
            <person name="Stark A."/>
            <person name="Stephan W."/>
            <person name="Strausberg R.L."/>
            <person name="Strempel S."/>
            <person name="Sturgill D."/>
            <person name="Sutton G."/>
            <person name="Sutton G.G."/>
            <person name="Tao W."/>
            <person name="Teichmann S."/>
            <person name="Tobari Y.N."/>
            <person name="Tomimura Y."/>
            <person name="Tsolas J.M."/>
            <person name="Valente V.L."/>
            <person name="Venter E."/>
            <person name="Venter J.C."/>
            <person name="Vicario S."/>
            <person name="Vieira F.G."/>
            <person name="Vilella A.J."/>
            <person name="Villasante A."/>
            <person name="Walenz B."/>
            <person name="Wang J."/>
            <person name="Wasserman M."/>
            <person name="Watts T."/>
            <person name="Wilson D."/>
            <person name="Wilson R.K."/>
            <person name="Wing R.A."/>
            <person name="Wolfner M.F."/>
            <person name="Wong A."/>
            <person name="Wong G.K."/>
            <person name="Wu C.I."/>
            <person name="Wu G."/>
            <person name="Yamamoto D."/>
            <person name="Yang H.P."/>
            <person name="Yang S.P."/>
            <person name="Yorke J.A."/>
            <person name="Yoshida K."/>
            <person name="Zdobnov E."/>
            <person name="Zhang P."/>
            <person name="Zhang Y."/>
            <person name="Zimin A.V."/>
            <person name="Baldwin J."/>
            <person name="Abdouelleil A."/>
            <person name="Abdulkadir J."/>
            <person name="Abebe A."/>
            <person name="Abera B."/>
            <person name="Abreu J."/>
            <person name="Acer S.C."/>
            <person name="Aftuck L."/>
            <person name="Alexander A."/>
            <person name="An P."/>
            <person name="Anderson E."/>
            <person name="Anderson S."/>
            <person name="Arachi H."/>
            <person name="Azer M."/>
            <person name="Bachantsang P."/>
            <person name="Barry A."/>
            <person name="Bayul T."/>
            <person name="Berlin A."/>
            <person name="Bessette D."/>
            <person name="Bloom T."/>
            <person name="Blye J."/>
            <person name="Boguslavskiy L."/>
            <person name="Bonnet C."/>
            <person name="Boukhgalter B."/>
            <person name="Bourzgui I."/>
            <person name="Brown A."/>
            <person name="Cahill P."/>
            <person name="Channer S."/>
            <person name="Cheshatsang Y."/>
            <person name="Chuda L."/>
            <person name="Citroen M."/>
            <person name="Collymore A."/>
            <person name="Cooke P."/>
            <person name="Costello M."/>
            <person name="D'Aco K."/>
            <person name="Daza R."/>
            <person name="De Haan G."/>
            <person name="DeGray S."/>
            <person name="DeMaso C."/>
            <person name="Dhargay N."/>
            <person name="Dooley K."/>
            <person name="Dooley E."/>
            <person name="Doricent M."/>
            <person name="Dorje P."/>
            <person name="Dorjee K."/>
            <person name="Dupes A."/>
            <person name="Elong R."/>
            <person name="Falk J."/>
            <person name="Farina A."/>
            <person name="Faro S."/>
            <person name="Ferguson D."/>
            <person name="Fisher S."/>
            <person name="Foley C.D."/>
            <person name="Franke A."/>
            <person name="Friedrich D."/>
            <person name="Gadbois L."/>
            <person name="Gearin G."/>
            <person name="Gearin C.R."/>
            <person name="Giannoukos G."/>
            <person name="Goode T."/>
            <person name="Graham J."/>
            <person name="Grandbois E."/>
            <person name="Grewal S."/>
            <person name="Gyaltsen K."/>
            <person name="Hafez N."/>
            <person name="Hagos B."/>
            <person name="Hall J."/>
            <person name="Henson C."/>
            <person name="Hollinger A."/>
            <person name="Honan T."/>
            <person name="Huard M.D."/>
            <person name="Hughes L."/>
            <person name="Hurhula B."/>
            <person name="Husby M.E."/>
            <person name="Kamat A."/>
            <person name="Kanga B."/>
            <person name="Kashin S."/>
            <person name="Khazanovich D."/>
            <person name="Kisner P."/>
            <person name="Lance K."/>
            <person name="Lara M."/>
            <person name="Lee W."/>
            <person name="Lennon N."/>
            <person name="Letendre F."/>
            <person name="LeVine R."/>
            <person name="Lipovsky A."/>
            <person name="Liu X."/>
            <person name="Liu J."/>
            <person name="Liu S."/>
            <person name="Lokyitsang T."/>
            <person name="Lokyitsang Y."/>
            <person name="Lubonja R."/>
            <person name="Lui A."/>
            <person name="MacDonald P."/>
            <person name="Magnisalis V."/>
            <person name="Maru K."/>
            <person name="Matthews C."/>
            <person name="McCusker W."/>
            <person name="McDonough S."/>
            <person name="Mehta T."/>
            <person name="Meldrim J."/>
            <person name="Meneus L."/>
            <person name="Mihai O."/>
            <person name="Mihalev A."/>
            <person name="Mihova T."/>
            <person name="Mittelman R."/>
            <person name="Mlenga V."/>
            <person name="Montmayeur A."/>
            <person name="Mulrain L."/>
            <person name="Navidi A."/>
            <person name="Naylor J."/>
            <person name="Negash T."/>
            <person name="Nguyen T."/>
            <person name="Nguyen N."/>
            <person name="Nicol R."/>
            <person name="Norbu C."/>
            <person name="Norbu N."/>
            <person name="Novod N."/>
            <person name="O'Neill B."/>
            <person name="Osman S."/>
            <person name="Markiewicz E."/>
            <person name="Oyono O.L."/>
            <person name="Patti C."/>
            <person name="Phunkhang P."/>
            <person name="Pierre F."/>
            <person name="Priest M."/>
            <person name="Raghuraman S."/>
            <person name="Rege F."/>
            <person name="Reyes R."/>
            <person name="Rise C."/>
            <person name="Rogov P."/>
            <person name="Ross K."/>
            <person name="Ryan E."/>
            <person name="Settipalli S."/>
            <person name="Shea T."/>
            <person name="Sherpa N."/>
            <person name="Shi L."/>
            <person name="Shih D."/>
            <person name="Sparrow T."/>
            <person name="Spaulding J."/>
            <person name="Stalker J."/>
            <person name="Stange-Thomann N."/>
            <person name="Stavropoulos S."/>
            <person name="Stone C."/>
            <person name="Strader C."/>
            <person name="Tesfaye S."/>
            <person name="Thomson T."/>
            <person name="Thoulutsang Y."/>
            <person name="Thoulutsang D."/>
            <person name="Topham K."/>
            <person name="Topping I."/>
            <person name="Tsamla T."/>
            <person name="Vassiliev H."/>
            <person name="Vo A."/>
            <person name="Wangchuk T."/>
            <person name="Wangdi T."/>
            <person name="Weiand M."/>
            <person name="Wilkinson J."/>
            <person name="Wilson A."/>
            <person name="Yadav S."/>
            <person name="Young G."/>
            <person name="Yu Q."/>
            <person name="Zembek L."/>
            <person name="Zhong D."/>
            <person name="Zimmer A."/>
            <person name="Zwirko Z."/>
            <person name="Jaffe D.B."/>
            <person name="Alvarez P."/>
            <person name="Brockman W."/>
            <person name="Butler J."/>
            <person name="Chin C."/>
            <person name="Gnerre S."/>
            <person name="Grabherr M."/>
            <person name="Kleber M."/>
            <person name="Mauceli E."/>
            <person name="MacCallum I."/>
        </authorList>
    </citation>
    <scope>NUCLEOTIDE SEQUENCE [LARGE SCALE GENOMIC DNA]</scope>
    <source>
        <strain evidence="9">MSH-3 / Tucson 14011-0111.49</strain>
    </source>
</reference>
<comment type="similarity">
    <text evidence="2 4">Belongs to the AB hydrolase superfamily. Lipase family.</text>
</comment>
<organism evidence="9">
    <name type="scientific">Drosophila persimilis</name>
    <name type="common">Fruit fly</name>
    <dbReference type="NCBI Taxonomy" id="7234"/>
    <lineage>
        <taxon>Eukaryota</taxon>
        <taxon>Metazoa</taxon>
        <taxon>Ecdysozoa</taxon>
        <taxon>Arthropoda</taxon>
        <taxon>Hexapoda</taxon>
        <taxon>Insecta</taxon>
        <taxon>Pterygota</taxon>
        <taxon>Neoptera</taxon>
        <taxon>Endopterygota</taxon>
        <taxon>Diptera</taxon>
        <taxon>Brachycera</taxon>
        <taxon>Muscomorpha</taxon>
        <taxon>Ephydroidea</taxon>
        <taxon>Drosophilidae</taxon>
        <taxon>Drosophila</taxon>
        <taxon>Sophophora</taxon>
    </lineage>
</organism>
<dbReference type="AlphaFoldDB" id="B4G2E4"/>
<evidence type="ECO:0000313" key="9">
    <source>
        <dbReference type="Proteomes" id="UP000008744"/>
    </source>
</evidence>
<dbReference type="KEGG" id="dpe:6587637"/>
<dbReference type="PANTHER" id="PTHR11610">
    <property type="entry name" value="LIPASE"/>
    <property type="match status" value="1"/>
</dbReference>
<evidence type="ECO:0000256" key="1">
    <source>
        <dbReference type="ARBA" id="ARBA00004613"/>
    </source>
</evidence>
<accession>B4G2E4</accession>
<comment type="subcellular location">
    <subcellularLocation>
        <location evidence="1">Secreted</location>
    </subcellularLocation>
</comment>
<dbReference type="GO" id="GO:0016298">
    <property type="term" value="F:lipase activity"/>
    <property type="evidence" value="ECO:0007669"/>
    <property type="project" value="InterPro"/>
</dbReference>
<keyword evidence="9" id="KW-1185">Reference proteome</keyword>
<dbReference type="PhylomeDB" id="B4G2E4"/>
<dbReference type="SUPFAM" id="SSF53474">
    <property type="entry name" value="alpha/beta-Hydrolases"/>
    <property type="match status" value="1"/>
</dbReference>
<feature type="domain" description="Lipase" evidence="7">
    <location>
        <begin position="59"/>
        <end position="337"/>
    </location>
</feature>
<protein>
    <submittedName>
        <fullName evidence="8">GL23623</fullName>
    </submittedName>
</protein>
<evidence type="ECO:0000256" key="3">
    <source>
        <dbReference type="ARBA" id="ARBA00022525"/>
    </source>
</evidence>